<dbReference type="EMBL" id="JAJJMA010260540">
    <property type="protein sequence ID" value="MCL7044667.1"/>
    <property type="molecule type" value="Genomic_DNA"/>
</dbReference>
<evidence type="ECO:0000259" key="1">
    <source>
        <dbReference type="SMART" id="SM00579"/>
    </source>
</evidence>
<comment type="caution">
    <text evidence="2">The sequence shown here is derived from an EMBL/GenBank/DDBJ whole genome shotgun (WGS) entry which is preliminary data.</text>
</comment>
<organism evidence="2 3">
    <name type="scientific">Papaver nudicaule</name>
    <name type="common">Iceland poppy</name>
    <dbReference type="NCBI Taxonomy" id="74823"/>
    <lineage>
        <taxon>Eukaryota</taxon>
        <taxon>Viridiplantae</taxon>
        <taxon>Streptophyta</taxon>
        <taxon>Embryophyta</taxon>
        <taxon>Tracheophyta</taxon>
        <taxon>Spermatophyta</taxon>
        <taxon>Magnoliopsida</taxon>
        <taxon>Ranunculales</taxon>
        <taxon>Papaveraceae</taxon>
        <taxon>Papaveroideae</taxon>
        <taxon>Papaver</taxon>
    </lineage>
</organism>
<dbReference type="AlphaFoldDB" id="A0AA42AY88"/>
<dbReference type="Proteomes" id="UP001177140">
    <property type="component" value="Unassembled WGS sequence"/>
</dbReference>
<sequence>MYKVSWKGLDVICFALPQLKFFEIASGGRESIENVKVKFETPNLLSLTWGGYLPKEFIVDSFPVLVEADICYGFAEGYAKSRYDSLCKFTEKVSHVKHLTVSDTYFLPKVLDDSSVLPKSYHTFLNLTCLDVAFIDYGKIGSLFDIILQYSPNLTSLIFRQIMMYQEVGYDPLPLNIMPRCLLLSLKSVEFHKFDGHPKEMEVVQLFLESARVLQTMTLGSLSYHLEELNKKKPTAKEVDDANNEILEQLQAFSWASADCVVKFLSPDFKILRL</sequence>
<accession>A0AA42AY88</accession>
<dbReference type="Pfam" id="PF08387">
    <property type="entry name" value="FBD"/>
    <property type="match status" value="1"/>
</dbReference>
<feature type="domain" description="FBD" evidence="1">
    <location>
        <begin position="180"/>
        <end position="265"/>
    </location>
</feature>
<dbReference type="InterPro" id="IPR006566">
    <property type="entry name" value="FBD"/>
</dbReference>
<keyword evidence="3" id="KW-1185">Reference proteome</keyword>
<dbReference type="PANTHER" id="PTHR31900">
    <property type="entry name" value="F-BOX/RNI SUPERFAMILY PROTEIN-RELATED"/>
    <property type="match status" value="1"/>
</dbReference>
<reference evidence="2" key="1">
    <citation type="submission" date="2022-03" db="EMBL/GenBank/DDBJ databases">
        <title>A functionally conserved STORR gene fusion in Papaver species that diverged 16.8 million years ago.</title>
        <authorList>
            <person name="Catania T."/>
        </authorList>
    </citation>
    <scope>NUCLEOTIDE SEQUENCE</scope>
    <source>
        <strain evidence="2">S-191538</strain>
    </source>
</reference>
<dbReference type="SMART" id="SM00579">
    <property type="entry name" value="FBD"/>
    <property type="match status" value="1"/>
</dbReference>
<protein>
    <recommendedName>
        <fullName evidence="1">FBD domain-containing protein</fullName>
    </recommendedName>
</protein>
<dbReference type="PANTHER" id="PTHR31900:SF30">
    <property type="entry name" value="SUPERFAMILY PROTEIN, PUTATIVE-RELATED"/>
    <property type="match status" value="1"/>
</dbReference>
<evidence type="ECO:0000313" key="2">
    <source>
        <dbReference type="EMBL" id="MCL7044667.1"/>
    </source>
</evidence>
<proteinExistence type="predicted"/>
<evidence type="ECO:0000313" key="3">
    <source>
        <dbReference type="Proteomes" id="UP001177140"/>
    </source>
</evidence>
<name>A0AA42AY88_PAPNU</name>
<dbReference type="InterPro" id="IPR050232">
    <property type="entry name" value="FBL13/AtMIF1-like"/>
</dbReference>
<gene>
    <name evidence="2" type="ORF">MKW94_024866</name>
</gene>